<dbReference type="EMBL" id="RWJN01000087">
    <property type="protein sequence ID" value="TCD67751.1"/>
    <property type="molecule type" value="Genomic_DNA"/>
</dbReference>
<reference evidence="1 2" key="1">
    <citation type="submission" date="2018-11" db="EMBL/GenBank/DDBJ databases">
        <title>Genome assembly of Steccherinum ochraceum LE-BIN_3174, the white-rot fungus of the Steccherinaceae family (The Residual Polyporoid clade, Polyporales, Basidiomycota).</title>
        <authorList>
            <person name="Fedorova T.V."/>
            <person name="Glazunova O.A."/>
            <person name="Landesman E.O."/>
            <person name="Moiseenko K.V."/>
            <person name="Psurtseva N.V."/>
            <person name="Savinova O.S."/>
            <person name="Shakhova N.V."/>
            <person name="Tyazhelova T.V."/>
            <person name="Vasina D.V."/>
        </authorList>
    </citation>
    <scope>NUCLEOTIDE SEQUENCE [LARGE SCALE GENOMIC DNA]</scope>
    <source>
        <strain evidence="1 2">LE-BIN_3174</strain>
    </source>
</reference>
<evidence type="ECO:0000313" key="2">
    <source>
        <dbReference type="Proteomes" id="UP000292702"/>
    </source>
</evidence>
<evidence type="ECO:0000313" key="1">
    <source>
        <dbReference type="EMBL" id="TCD67751.1"/>
    </source>
</evidence>
<dbReference type="Proteomes" id="UP000292702">
    <property type="component" value="Unassembled WGS sequence"/>
</dbReference>
<dbReference type="AlphaFoldDB" id="A0A4R0RHE6"/>
<gene>
    <name evidence="1" type="ORF">EIP91_011993</name>
</gene>
<accession>A0A4R0RHE6</accession>
<sequence length="94" mass="10070">MASVVEERGARRADATGEDIGLSTMDAVEVIGVHAVGPAIQGPYQREVLNRKDPPSVGALEVIASEPQHSEHNALRGAPLYMDRHERAVANPHP</sequence>
<comment type="caution">
    <text evidence="1">The sequence shown here is derived from an EMBL/GenBank/DDBJ whole genome shotgun (WGS) entry which is preliminary data.</text>
</comment>
<proteinExistence type="predicted"/>
<keyword evidence="2" id="KW-1185">Reference proteome</keyword>
<name>A0A4R0RHE6_9APHY</name>
<organism evidence="1 2">
    <name type="scientific">Steccherinum ochraceum</name>
    <dbReference type="NCBI Taxonomy" id="92696"/>
    <lineage>
        <taxon>Eukaryota</taxon>
        <taxon>Fungi</taxon>
        <taxon>Dikarya</taxon>
        <taxon>Basidiomycota</taxon>
        <taxon>Agaricomycotina</taxon>
        <taxon>Agaricomycetes</taxon>
        <taxon>Polyporales</taxon>
        <taxon>Steccherinaceae</taxon>
        <taxon>Steccherinum</taxon>
    </lineage>
</organism>
<protein>
    <submittedName>
        <fullName evidence="1">Uncharacterized protein</fullName>
    </submittedName>
</protein>